<sequence>MEYSECGWVCVYLVQGRMSGEECLGVCVYLVQGRMSGCVCVPGTGKNVWVCVCTWYREECLCVCVYLVQGRMSGCVCVPGTGKNVWVCVCTWYREECLGVCVPGTGKNVWVYPQTSCFTNINHTCSSLTCIGCGLSLLFVCPCGGLEVICHDIPLFVNAKF</sequence>
<accession>A0AAY5K9A9</accession>
<evidence type="ECO:0000313" key="1">
    <source>
        <dbReference type="Ensembl" id="ENSELUP00000082842.1"/>
    </source>
</evidence>
<dbReference type="Proteomes" id="UP000265140">
    <property type="component" value="Chromosome 3"/>
</dbReference>
<proteinExistence type="predicted"/>
<reference evidence="1" key="2">
    <citation type="submission" date="2025-08" db="UniProtKB">
        <authorList>
            <consortium name="Ensembl"/>
        </authorList>
    </citation>
    <scope>IDENTIFICATION</scope>
</reference>
<keyword evidence="2" id="KW-1185">Reference proteome</keyword>
<organism evidence="1 2">
    <name type="scientific">Esox lucius</name>
    <name type="common">Northern pike</name>
    <dbReference type="NCBI Taxonomy" id="8010"/>
    <lineage>
        <taxon>Eukaryota</taxon>
        <taxon>Metazoa</taxon>
        <taxon>Chordata</taxon>
        <taxon>Craniata</taxon>
        <taxon>Vertebrata</taxon>
        <taxon>Euteleostomi</taxon>
        <taxon>Actinopterygii</taxon>
        <taxon>Neopterygii</taxon>
        <taxon>Teleostei</taxon>
        <taxon>Protacanthopterygii</taxon>
        <taxon>Esociformes</taxon>
        <taxon>Esocidae</taxon>
        <taxon>Esox</taxon>
    </lineage>
</organism>
<reference evidence="1 2" key="1">
    <citation type="submission" date="2020-02" db="EMBL/GenBank/DDBJ databases">
        <title>Esox lucius (northern pike) genome, fEsoLuc1, primary haplotype.</title>
        <authorList>
            <person name="Myers G."/>
            <person name="Karagic N."/>
            <person name="Meyer A."/>
            <person name="Pippel M."/>
            <person name="Reichard M."/>
            <person name="Winkler S."/>
            <person name="Tracey A."/>
            <person name="Sims Y."/>
            <person name="Howe K."/>
            <person name="Rhie A."/>
            <person name="Formenti G."/>
            <person name="Durbin R."/>
            <person name="Fedrigo O."/>
            <person name="Jarvis E.D."/>
        </authorList>
    </citation>
    <scope>NUCLEOTIDE SEQUENCE [LARGE SCALE GENOMIC DNA]</scope>
</reference>
<name>A0AAY5K9A9_ESOLU</name>
<reference evidence="1" key="3">
    <citation type="submission" date="2025-09" db="UniProtKB">
        <authorList>
            <consortium name="Ensembl"/>
        </authorList>
    </citation>
    <scope>IDENTIFICATION</scope>
</reference>
<protein>
    <submittedName>
        <fullName evidence="1">Uncharacterized protein</fullName>
    </submittedName>
</protein>
<evidence type="ECO:0000313" key="2">
    <source>
        <dbReference type="Proteomes" id="UP000265140"/>
    </source>
</evidence>
<dbReference type="AlphaFoldDB" id="A0AAY5K9A9"/>
<dbReference type="Ensembl" id="ENSELUT00000103384.1">
    <property type="protein sequence ID" value="ENSELUP00000082842.1"/>
    <property type="gene ID" value="ENSELUG00000043900.1"/>
</dbReference>